<accession>A0AAN7M9Q7</accession>
<dbReference type="InterPro" id="IPR013083">
    <property type="entry name" value="Znf_RING/FYVE/PHD"/>
</dbReference>
<organism evidence="9 10">
    <name type="scientific">Trapa natans</name>
    <name type="common">Water chestnut</name>
    <dbReference type="NCBI Taxonomy" id="22666"/>
    <lineage>
        <taxon>Eukaryota</taxon>
        <taxon>Viridiplantae</taxon>
        <taxon>Streptophyta</taxon>
        <taxon>Embryophyta</taxon>
        <taxon>Tracheophyta</taxon>
        <taxon>Spermatophyta</taxon>
        <taxon>Magnoliopsida</taxon>
        <taxon>eudicotyledons</taxon>
        <taxon>Gunneridae</taxon>
        <taxon>Pentapetalae</taxon>
        <taxon>rosids</taxon>
        <taxon>malvids</taxon>
        <taxon>Myrtales</taxon>
        <taxon>Lythraceae</taxon>
        <taxon>Trapa</taxon>
    </lineage>
</organism>
<evidence type="ECO:0000256" key="1">
    <source>
        <dbReference type="ARBA" id="ARBA00022723"/>
    </source>
</evidence>
<dbReference type="CDD" id="cd15571">
    <property type="entry name" value="ePHD"/>
    <property type="match status" value="1"/>
</dbReference>
<evidence type="ECO:0000313" key="10">
    <source>
        <dbReference type="Proteomes" id="UP001346149"/>
    </source>
</evidence>
<dbReference type="Proteomes" id="UP001346149">
    <property type="component" value="Unassembled WGS sequence"/>
</dbReference>
<feature type="chain" id="PRO_5042859510" evidence="6">
    <location>
        <begin position="24"/>
        <end position="1324"/>
    </location>
</feature>
<keyword evidence="10" id="KW-1185">Reference proteome</keyword>
<dbReference type="Gene3D" id="3.30.40.10">
    <property type="entry name" value="Zinc/RING finger domain, C3HC4 (zinc finger)"/>
    <property type="match status" value="4"/>
</dbReference>
<keyword evidence="6" id="KW-0732">Signal</keyword>
<evidence type="ECO:0000256" key="6">
    <source>
        <dbReference type="SAM" id="SignalP"/>
    </source>
</evidence>
<dbReference type="InterPro" id="IPR050701">
    <property type="entry name" value="Histone_Mod_Regulator"/>
</dbReference>
<dbReference type="PANTHER" id="PTHR13793:SF107">
    <property type="entry name" value="BROMODOMAIN-CONTAINING PROTEIN HOMOLOG"/>
    <property type="match status" value="1"/>
</dbReference>
<feature type="domain" description="PHD-type" evidence="8">
    <location>
        <begin position="310"/>
        <end position="431"/>
    </location>
</feature>
<dbReference type="GO" id="GO:0005634">
    <property type="term" value="C:nucleus"/>
    <property type="evidence" value="ECO:0007669"/>
    <property type="project" value="UniProtKB-ARBA"/>
</dbReference>
<evidence type="ECO:0000256" key="4">
    <source>
        <dbReference type="PROSITE-ProRule" id="PRU00146"/>
    </source>
</evidence>
<keyword evidence="3" id="KW-0862">Zinc</keyword>
<feature type="compositionally biased region" description="Basic and acidic residues" evidence="5">
    <location>
        <begin position="113"/>
        <end position="122"/>
    </location>
</feature>
<dbReference type="Pfam" id="PF13832">
    <property type="entry name" value="zf-HC5HC2H_2"/>
    <property type="match status" value="2"/>
</dbReference>
<feature type="region of interest" description="Disordered" evidence="5">
    <location>
        <begin position="450"/>
        <end position="477"/>
    </location>
</feature>
<dbReference type="InterPro" id="IPR001965">
    <property type="entry name" value="Znf_PHD"/>
</dbReference>
<feature type="domain" description="PHD-type" evidence="8">
    <location>
        <begin position="956"/>
        <end position="1065"/>
    </location>
</feature>
<proteinExistence type="predicted"/>
<reference evidence="9 10" key="1">
    <citation type="journal article" date="2023" name="Hortic Res">
        <title>Pangenome of water caltrop reveals structural variations and asymmetric subgenome divergence after allopolyploidization.</title>
        <authorList>
            <person name="Zhang X."/>
            <person name="Chen Y."/>
            <person name="Wang L."/>
            <person name="Yuan Y."/>
            <person name="Fang M."/>
            <person name="Shi L."/>
            <person name="Lu R."/>
            <person name="Comes H.P."/>
            <person name="Ma Y."/>
            <person name="Chen Y."/>
            <person name="Huang G."/>
            <person name="Zhou Y."/>
            <person name="Zheng Z."/>
            <person name="Qiu Y."/>
        </authorList>
    </citation>
    <scope>NUCLEOTIDE SEQUENCE [LARGE SCALE GENOMIC DNA]</scope>
    <source>
        <strain evidence="9">F231</strain>
    </source>
</reference>
<dbReference type="PROSITE" id="PS01359">
    <property type="entry name" value="ZF_PHD_1"/>
    <property type="match status" value="1"/>
</dbReference>
<evidence type="ECO:0000313" key="9">
    <source>
        <dbReference type="EMBL" id="KAK4800924.1"/>
    </source>
</evidence>
<protein>
    <submittedName>
        <fullName evidence="9">Uncharacterized protein</fullName>
    </submittedName>
</protein>
<dbReference type="PANTHER" id="PTHR13793">
    <property type="entry name" value="PHD FINGER PROTEINS"/>
    <property type="match status" value="1"/>
</dbReference>
<feature type="compositionally biased region" description="Basic residues" evidence="5">
    <location>
        <begin position="1206"/>
        <end position="1216"/>
    </location>
</feature>
<evidence type="ECO:0000256" key="3">
    <source>
        <dbReference type="ARBA" id="ARBA00022833"/>
    </source>
</evidence>
<evidence type="ECO:0000259" key="8">
    <source>
        <dbReference type="PROSITE" id="PS51805"/>
    </source>
</evidence>
<dbReference type="PROSITE" id="PS51805">
    <property type="entry name" value="EPHD"/>
    <property type="match status" value="2"/>
</dbReference>
<dbReference type="SMART" id="SM00249">
    <property type="entry name" value="PHD"/>
    <property type="match status" value="4"/>
</dbReference>
<feature type="domain" description="PHD-type" evidence="7">
    <location>
        <begin position="252"/>
        <end position="303"/>
    </location>
</feature>
<comment type="caution">
    <text evidence="9">The sequence shown here is derived from an EMBL/GenBank/DDBJ whole genome shotgun (WGS) entry which is preliminary data.</text>
</comment>
<dbReference type="PROSITE" id="PS50016">
    <property type="entry name" value="ZF_PHD_2"/>
    <property type="match status" value="2"/>
</dbReference>
<evidence type="ECO:0000256" key="2">
    <source>
        <dbReference type="ARBA" id="ARBA00022771"/>
    </source>
</evidence>
<dbReference type="Pfam" id="PF13831">
    <property type="entry name" value="PHD_2"/>
    <property type="match status" value="2"/>
</dbReference>
<feature type="signal peptide" evidence="6">
    <location>
        <begin position="1"/>
        <end position="23"/>
    </location>
</feature>
<dbReference type="InterPro" id="IPR011011">
    <property type="entry name" value="Znf_FYVE_PHD"/>
</dbReference>
<feature type="compositionally biased region" description="Basic and acidic residues" evidence="5">
    <location>
        <begin position="1195"/>
        <end position="1205"/>
    </location>
</feature>
<feature type="region of interest" description="Disordered" evidence="5">
    <location>
        <begin position="1186"/>
        <end position="1236"/>
    </location>
</feature>
<sequence length="1324" mass="146748">MRRGLLRWLLWVMTGGRCRMGMGGEYCPGAQERTIPISVASQMPGLDVDFFSQARKALSECSPCDIPEDGSAPSTTLYTLPGELAALLKNPESKKRNKKSNSSGDNKKKKSAKPGERSRGHGIWDETEDYFRDLTLDDIDTLVKVASGSPLAAVETLLLQHFGSVNAGDDAEGSNLGNDGRTVHRDDEELDSAEEERVCSISGSCSHSVEWLLGCRDKIYLTTERPSKRRKLLGSDADLEKVFVASPRESNSTLCDFCCRGAGDTDLNPLIVCSSCGVVVHKKCYGVIGEAHESWLCSRCKQTVNQGGLGYSCVLCSKQEGALKPLQSVVGTSGHQEFAHLFCSQWMPEVYIEDLARMEPILGMEKLAETRRKLVCNICKIKCGVCLSCSHGTCRTSFHPTCAREARHRMEIWGRFGDDNVELQAFCLKHSEIQPCSRQLGSDSSVITASTDSYTNSSPPGKLPVKESQSSKRSCRNGDEATMQLQEPDNSVVSDCSELQDVLLNSRISTFGCNSESVVWHLGCMDKVKLSKEEEAKVSEPLSLLPLLKKLIDGGNVSLKNVASDVGMSFDSLSAKLAVDHLVPDLRCNLVKWLQSHAYLASVSNDAAHPVAVKSVPSRRRTKGNMRIMNDDGNLLSSDHTPAVDNINHALEEADESAQLLLTDVLDKKTEAFNFDDSLVGDSKVHNDSNDREASHGIISAITMEDYNLYSKQLECKIPDCGSGRRDIDQLVKARQMGILELSPDDEVEGEIIYSQHRLLQNITARRPASDTLIRSVGKSLPQELDAAHSKNWDAILINRYLHERREAKKQGRKERKHKEAQAVLAAATAAAAASSRSSSFRKDLIDESVSQMLLNINITRGGPSSNEICSQAGMQRGYERNTDVDKEYTKSCDICNRPEKIMNPILVCSSCKVAVHLDCYRNVRESSGPWYCELCEQLKCSGVLDAEFWDKFSSAAECVICGGTTGAFRQSISGQWIHSFCAEWIFEGTFRRGQVDPVLVMDTISIGMDECNICHHKYGICLKCNYVHCHTTFHPSCARSNGLFMIMKPIGGKLAHKAYCMKHSPEQKAKVESERYGPEELKSIKQIRVELEKLRLLCERIVKREKVKREIVVCTHEILSMKRNMAARLALAQSPFFLPSADLSSDSATTTTTSVNNRSGSEATAVKRLDDMTVDSSLAGKRRPKVTFSIGGNSHDHETDIISRHHDKKSTHKPGGKASVPGKTISKRPPTPDVSHNLFDDSERRLQHKKRTETLEKELVMTSDQADLKNKLLPKGYAYVPSDRIILPKDKWTNREPCPVSNSFRPDKVNGVYIHLFVYKEIG</sequence>
<gene>
    <name evidence="9" type="ORF">SAY86_021411</name>
</gene>
<dbReference type="GO" id="GO:0008270">
    <property type="term" value="F:zinc ion binding"/>
    <property type="evidence" value="ECO:0007669"/>
    <property type="project" value="UniProtKB-KW"/>
</dbReference>
<feature type="region of interest" description="Disordered" evidence="5">
    <location>
        <begin position="168"/>
        <end position="189"/>
    </location>
</feature>
<feature type="compositionally biased region" description="Polar residues" evidence="5">
    <location>
        <begin position="450"/>
        <end position="459"/>
    </location>
</feature>
<evidence type="ECO:0000256" key="5">
    <source>
        <dbReference type="SAM" id="MobiDB-lite"/>
    </source>
</evidence>
<feature type="domain" description="PHD-type" evidence="7">
    <location>
        <begin position="890"/>
        <end position="939"/>
    </location>
</feature>
<keyword evidence="2 4" id="KW-0863">Zinc-finger</keyword>
<evidence type="ECO:0000259" key="7">
    <source>
        <dbReference type="PROSITE" id="PS50016"/>
    </source>
</evidence>
<keyword evidence="1" id="KW-0479">Metal-binding</keyword>
<dbReference type="InterPro" id="IPR034732">
    <property type="entry name" value="EPHD"/>
</dbReference>
<dbReference type="InterPro" id="IPR019787">
    <property type="entry name" value="Znf_PHD-finger"/>
</dbReference>
<dbReference type="InterPro" id="IPR019786">
    <property type="entry name" value="Zinc_finger_PHD-type_CS"/>
</dbReference>
<dbReference type="EMBL" id="JAXQNO010000003">
    <property type="protein sequence ID" value="KAK4800924.1"/>
    <property type="molecule type" value="Genomic_DNA"/>
</dbReference>
<dbReference type="GO" id="GO:0006357">
    <property type="term" value="P:regulation of transcription by RNA polymerase II"/>
    <property type="evidence" value="ECO:0007669"/>
    <property type="project" value="TreeGrafter"/>
</dbReference>
<name>A0AAN7M9Q7_TRANT</name>
<dbReference type="SUPFAM" id="SSF57903">
    <property type="entry name" value="FYVE/PHD zinc finger"/>
    <property type="match status" value="2"/>
</dbReference>
<feature type="region of interest" description="Disordered" evidence="5">
    <location>
        <begin position="89"/>
        <end position="122"/>
    </location>
</feature>